<accession>A0A8J6ZPA3</accession>
<comment type="caution">
    <text evidence="1">The sequence shown here is derived from an EMBL/GenBank/DDBJ whole genome shotgun (WGS) entry which is preliminary data.</text>
</comment>
<dbReference type="RefSeq" id="WP_193920028.1">
    <property type="nucleotide sequence ID" value="NZ_JADEXS020000001.1"/>
</dbReference>
<gene>
    <name evidence="1" type="ORF">IQ276_22970</name>
</gene>
<evidence type="ECO:0000313" key="1">
    <source>
        <dbReference type="EMBL" id="MBE9025175.1"/>
    </source>
</evidence>
<organism evidence="1 2">
    <name type="scientific">Desmonostoc muscorum LEGE 12446</name>
    <dbReference type="NCBI Taxonomy" id="1828758"/>
    <lineage>
        <taxon>Bacteria</taxon>
        <taxon>Bacillati</taxon>
        <taxon>Cyanobacteriota</taxon>
        <taxon>Cyanophyceae</taxon>
        <taxon>Nostocales</taxon>
        <taxon>Nostocaceae</taxon>
        <taxon>Desmonostoc</taxon>
    </lineage>
</organism>
<proteinExistence type="predicted"/>
<evidence type="ECO:0000313" key="2">
    <source>
        <dbReference type="Proteomes" id="UP000622533"/>
    </source>
</evidence>
<dbReference type="EMBL" id="JADEXS010000372">
    <property type="protein sequence ID" value="MBE9025175.1"/>
    <property type="molecule type" value="Genomic_DNA"/>
</dbReference>
<sequence length="448" mass="50604">MKNLSSNIPQLQLDFEVLATETITLSSNQINQAVELSQQIPTTSRQWQTYINALALLAFEQWLEERAEYLTINREKCTVLQPPLANAIAAVANLQVGEFKLCLIPTGSLTDLEVTLPKVVVDLPEYVPHFYVLVEVLEEQESAVISGFISYQKLIENQVRANLQPESDWTYQIPLSWFEDEPNRLLLYLRCLKSEALTLPNVKGKSTQLLSTMEGELATLLPQLRSPQRELWEVLTWEQGSAVLTNPELLNWIYNLQQANKSTPKTNLKDLLKLLTQPALNVGRWLWDELDELGQAFSWVLLPSLTPAAAMRSPTEEFQAIITQLQHRGVEIPSQARGAYHDLLLAGITLRLYAVTWHILSESDSHLWTLLLVLGTASHDALPSHLKMRVSDQTSILLEQGTNQEQGDSYLFTRVVGGWDEKFLVSVSLMDGMELTLPPFAFYPGRSL</sequence>
<dbReference type="InterPro" id="IPR014951">
    <property type="entry name" value="DUF1822"/>
</dbReference>
<dbReference type="AlphaFoldDB" id="A0A8J6ZPA3"/>
<dbReference type="Pfam" id="PF08852">
    <property type="entry name" value="DUF1822"/>
    <property type="match status" value="1"/>
</dbReference>
<dbReference type="Proteomes" id="UP000622533">
    <property type="component" value="Unassembled WGS sequence"/>
</dbReference>
<protein>
    <submittedName>
        <fullName evidence="1">DUF1822 family protein</fullName>
    </submittedName>
</protein>
<keyword evidence="2" id="KW-1185">Reference proteome</keyword>
<reference evidence="1" key="1">
    <citation type="submission" date="2020-10" db="EMBL/GenBank/DDBJ databases">
        <authorList>
            <person name="Castelo-Branco R."/>
            <person name="Eusebio N."/>
            <person name="Adriana R."/>
            <person name="Vieira A."/>
            <person name="Brugerolle De Fraissinette N."/>
            <person name="Rezende De Castro R."/>
            <person name="Schneider M.P."/>
            <person name="Vasconcelos V."/>
            <person name="Leao P.N."/>
        </authorList>
    </citation>
    <scope>NUCLEOTIDE SEQUENCE</scope>
    <source>
        <strain evidence="1">LEGE 12446</strain>
    </source>
</reference>
<name>A0A8J6ZPA3_DESMC</name>